<dbReference type="InParanoid" id="A0A3R7D4P6"/>
<reference evidence="9 10" key="1">
    <citation type="journal article" date="2018" name="Biotechnol. Adv.">
        <title>Improved genomic resources and new bioinformatic workflow for the carcinogenic parasite Clonorchis sinensis: Biotechnological implications.</title>
        <authorList>
            <person name="Wang D."/>
            <person name="Korhonen P.K."/>
            <person name="Gasser R.B."/>
            <person name="Young N.D."/>
        </authorList>
    </citation>
    <scope>NUCLEOTIDE SEQUENCE [LARGE SCALE GENOMIC DNA]</scope>
    <source>
        <strain evidence="9">Cs-k2</strain>
    </source>
</reference>
<keyword evidence="4" id="KW-0863">Zinc-finger</keyword>
<dbReference type="OrthoDB" id="3437960at2759"/>
<feature type="region of interest" description="Disordered" evidence="7">
    <location>
        <begin position="76"/>
        <end position="97"/>
    </location>
</feature>
<gene>
    <name evidence="9" type="ORF">CSKR_108608</name>
</gene>
<evidence type="ECO:0000256" key="4">
    <source>
        <dbReference type="ARBA" id="ARBA00022771"/>
    </source>
</evidence>
<protein>
    <submittedName>
        <fullName evidence="9">Zinc finger Y-chromosomal protein</fullName>
    </submittedName>
</protein>
<evidence type="ECO:0000313" key="9">
    <source>
        <dbReference type="EMBL" id="KAG5442424.1"/>
    </source>
</evidence>
<dbReference type="GO" id="GO:0000981">
    <property type="term" value="F:DNA-binding transcription factor activity, RNA polymerase II-specific"/>
    <property type="evidence" value="ECO:0007669"/>
    <property type="project" value="TreeGrafter"/>
</dbReference>
<dbReference type="GO" id="GO:0005634">
    <property type="term" value="C:nucleus"/>
    <property type="evidence" value="ECO:0007669"/>
    <property type="project" value="UniProtKB-SubCell"/>
</dbReference>
<accession>A0A3R7D4P6</accession>
<dbReference type="Gene3D" id="3.30.160.60">
    <property type="entry name" value="Classic Zinc Finger"/>
    <property type="match status" value="2"/>
</dbReference>
<evidence type="ECO:0000256" key="3">
    <source>
        <dbReference type="ARBA" id="ARBA00022737"/>
    </source>
</evidence>
<sequence length="243" mass="27743">METKLLESTRNRNHPGQVAVLQIAPSDLVFKLVKTSDRVAECKSNAMNTLLHIYAPTDANQYGNLGDTGFGFTSPPSTHQSFAQARSSQSPESSNGPHRCPICSKAFQYSCYLNYHLERHSNRKPYKCDFCPSYFKSLGNQENHMIERHREEMIASRDAGTAGYTRLLKRKCYFCPDCGRRFCSRSVFNMHTVVHTDDRQHACQVCGYRFKTLRNMRRHVAQCRLKAIKDTATSANAPYQTTR</sequence>
<evidence type="ECO:0000256" key="7">
    <source>
        <dbReference type="SAM" id="MobiDB-lite"/>
    </source>
</evidence>
<feature type="domain" description="C2H2-type" evidence="8">
    <location>
        <begin position="98"/>
        <end position="125"/>
    </location>
</feature>
<evidence type="ECO:0000313" key="10">
    <source>
        <dbReference type="Proteomes" id="UP000286415"/>
    </source>
</evidence>
<dbReference type="SMART" id="SM00355">
    <property type="entry name" value="ZnF_C2H2"/>
    <property type="match status" value="4"/>
</dbReference>
<dbReference type="PROSITE" id="PS00028">
    <property type="entry name" value="ZINC_FINGER_C2H2_1"/>
    <property type="match status" value="3"/>
</dbReference>
<keyword evidence="2" id="KW-0479">Metal-binding</keyword>
<dbReference type="AlphaFoldDB" id="A0A3R7D4P6"/>
<dbReference type="PANTHER" id="PTHR24394:SF44">
    <property type="entry name" value="ZINC FINGER PROTEIN 271-LIKE"/>
    <property type="match status" value="1"/>
</dbReference>
<name>A0A3R7D4P6_CLOSI</name>
<dbReference type="PANTHER" id="PTHR24394">
    <property type="entry name" value="ZINC FINGER PROTEIN"/>
    <property type="match status" value="1"/>
</dbReference>
<evidence type="ECO:0000256" key="5">
    <source>
        <dbReference type="ARBA" id="ARBA00022833"/>
    </source>
</evidence>
<evidence type="ECO:0000256" key="2">
    <source>
        <dbReference type="ARBA" id="ARBA00022723"/>
    </source>
</evidence>
<evidence type="ECO:0000256" key="6">
    <source>
        <dbReference type="ARBA" id="ARBA00023242"/>
    </source>
</evidence>
<keyword evidence="10" id="KW-1185">Reference proteome</keyword>
<keyword evidence="6" id="KW-0539">Nucleus</keyword>
<keyword evidence="3" id="KW-0677">Repeat</keyword>
<keyword evidence="5" id="KW-0862">Zinc</keyword>
<dbReference type="EMBL" id="NIRI02000076">
    <property type="protein sequence ID" value="KAG5442424.1"/>
    <property type="molecule type" value="Genomic_DNA"/>
</dbReference>
<dbReference type="GO" id="GO:0008270">
    <property type="term" value="F:zinc ion binding"/>
    <property type="evidence" value="ECO:0007669"/>
    <property type="project" value="UniProtKB-KW"/>
</dbReference>
<dbReference type="InterPro" id="IPR036236">
    <property type="entry name" value="Znf_C2H2_sf"/>
</dbReference>
<dbReference type="Pfam" id="PF00096">
    <property type="entry name" value="zf-C2H2"/>
    <property type="match status" value="2"/>
</dbReference>
<organism evidence="9 10">
    <name type="scientific">Clonorchis sinensis</name>
    <name type="common">Chinese liver fluke</name>
    <dbReference type="NCBI Taxonomy" id="79923"/>
    <lineage>
        <taxon>Eukaryota</taxon>
        <taxon>Metazoa</taxon>
        <taxon>Spiralia</taxon>
        <taxon>Lophotrochozoa</taxon>
        <taxon>Platyhelminthes</taxon>
        <taxon>Trematoda</taxon>
        <taxon>Digenea</taxon>
        <taxon>Opisthorchiida</taxon>
        <taxon>Opisthorchiata</taxon>
        <taxon>Opisthorchiidae</taxon>
        <taxon>Clonorchis</taxon>
    </lineage>
</organism>
<dbReference type="STRING" id="79923.A0A3R7D4P6"/>
<dbReference type="SUPFAM" id="SSF57667">
    <property type="entry name" value="beta-beta-alpha zinc fingers"/>
    <property type="match status" value="2"/>
</dbReference>
<feature type="compositionally biased region" description="Polar residues" evidence="7">
    <location>
        <begin position="76"/>
        <end position="96"/>
    </location>
</feature>
<proteinExistence type="predicted"/>
<evidence type="ECO:0000256" key="1">
    <source>
        <dbReference type="ARBA" id="ARBA00004123"/>
    </source>
</evidence>
<evidence type="ECO:0000259" key="8">
    <source>
        <dbReference type="PROSITE" id="PS50157"/>
    </source>
</evidence>
<comment type="subcellular location">
    <subcellularLocation>
        <location evidence="1">Nucleus</location>
    </subcellularLocation>
</comment>
<dbReference type="PROSITE" id="PS50157">
    <property type="entry name" value="ZINC_FINGER_C2H2_2"/>
    <property type="match status" value="2"/>
</dbReference>
<dbReference type="Proteomes" id="UP000286415">
    <property type="component" value="Unassembled WGS sequence"/>
</dbReference>
<reference evidence="9 10" key="2">
    <citation type="journal article" date="2021" name="Genomics">
        <title>High-quality reference genome for Clonorchis sinensis.</title>
        <authorList>
            <person name="Young N.D."/>
            <person name="Stroehlein A.J."/>
            <person name="Kinkar L."/>
            <person name="Wang T."/>
            <person name="Sohn W.M."/>
            <person name="Chang B.C.H."/>
            <person name="Kaur P."/>
            <person name="Weisz D."/>
            <person name="Dudchenko O."/>
            <person name="Aiden E.L."/>
            <person name="Korhonen P.K."/>
            <person name="Gasser R.B."/>
        </authorList>
    </citation>
    <scope>NUCLEOTIDE SEQUENCE [LARGE SCALE GENOMIC DNA]</scope>
    <source>
        <strain evidence="9">Cs-k2</strain>
    </source>
</reference>
<feature type="domain" description="C2H2-type" evidence="8">
    <location>
        <begin position="173"/>
        <end position="200"/>
    </location>
</feature>
<dbReference type="InterPro" id="IPR013087">
    <property type="entry name" value="Znf_C2H2_type"/>
</dbReference>
<comment type="caution">
    <text evidence="9">The sequence shown here is derived from an EMBL/GenBank/DDBJ whole genome shotgun (WGS) entry which is preliminary data.</text>
</comment>